<name>A0A1Y0EKQ8_9BURK</name>
<dbReference type="OrthoDB" id="118637at2"/>
<accession>A0A1Y0EKQ8</accession>
<feature type="transmembrane region" description="Helical" evidence="2">
    <location>
        <begin position="49"/>
        <end position="68"/>
    </location>
</feature>
<proteinExistence type="predicted"/>
<feature type="region of interest" description="Disordered" evidence="1">
    <location>
        <begin position="359"/>
        <end position="386"/>
    </location>
</feature>
<dbReference type="KEGG" id="cser:CCO03_05620"/>
<gene>
    <name evidence="3" type="ORF">CCO03_05620</name>
</gene>
<evidence type="ECO:0000313" key="3">
    <source>
        <dbReference type="EMBL" id="ARU04225.1"/>
    </source>
</evidence>
<feature type="transmembrane region" description="Helical" evidence="2">
    <location>
        <begin position="74"/>
        <end position="97"/>
    </location>
</feature>
<sequence>MTIPTRPHDATPSTPTVPVVTSPALAADAAAPPSPRGDAALAPDWPFAAWWPPLIGALIGLALRLAFFGEPGDAFSAMLAACIYGAPIVCGAATVYLAERQRRRSWLFYVFAPMGATALMVLGSMAILIEGLVCAVFIVPLFALLGAVAGLVMGVICRLTHWPRHALGCVIALPLLLGGVEHRLPLPDTYAQAEQSVWIAAPPARIWHDIFHIQDIGPDEGGTALAWLAGVPRPLGVVTTGTDQPVREVQWHQGIRFKEYITDLRENEHVHWRFDFQPGDIPQGALDDHVTIGGDYFDMLDAGYRLTPEAGGTRLTLSIRWRVSTRFNWYATPLSRLLTNDFAQHVLAIYKARAEADPASAPAGSPASVPATGTNTLAAAVSPARP</sequence>
<keyword evidence="2" id="KW-0812">Transmembrane</keyword>
<protein>
    <submittedName>
        <fullName evidence="3">Uncharacterized protein</fullName>
    </submittedName>
</protein>
<keyword evidence="4" id="KW-1185">Reference proteome</keyword>
<dbReference type="Proteomes" id="UP000196138">
    <property type="component" value="Chromosome"/>
</dbReference>
<feature type="transmembrane region" description="Helical" evidence="2">
    <location>
        <begin position="135"/>
        <end position="157"/>
    </location>
</feature>
<evidence type="ECO:0000313" key="4">
    <source>
        <dbReference type="Proteomes" id="UP000196138"/>
    </source>
</evidence>
<feature type="transmembrane region" description="Helical" evidence="2">
    <location>
        <begin position="106"/>
        <end position="129"/>
    </location>
</feature>
<evidence type="ECO:0000256" key="2">
    <source>
        <dbReference type="SAM" id="Phobius"/>
    </source>
</evidence>
<dbReference type="EMBL" id="CP021455">
    <property type="protein sequence ID" value="ARU04225.1"/>
    <property type="molecule type" value="Genomic_DNA"/>
</dbReference>
<keyword evidence="2" id="KW-1133">Transmembrane helix</keyword>
<feature type="compositionally biased region" description="Low complexity" evidence="1">
    <location>
        <begin position="359"/>
        <end position="371"/>
    </location>
</feature>
<keyword evidence="2" id="KW-0472">Membrane</keyword>
<dbReference type="Gene3D" id="3.30.530.20">
    <property type="match status" value="1"/>
</dbReference>
<dbReference type="AlphaFoldDB" id="A0A1Y0EKQ8"/>
<organism evidence="3 4">
    <name type="scientific">Comamonas serinivorans</name>
    <dbReference type="NCBI Taxonomy" id="1082851"/>
    <lineage>
        <taxon>Bacteria</taxon>
        <taxon>Pseudomonadati</taxon>
        <taxon>Pseudomonadota</taxon>
        <taxon>Betaproteobacteria</taxon>
        <taxon>Burkholderiales</taxon>
        <taxon>Comamonadaceae</taxon>
        <taxon>Comamonas</taxon>
    </lineage>
</organism>
<evidence type="ECO:0000256" key="1">
    <source>
        <dbReference type="SAM" id="MobiDB-lite"/>
    </source>
</evidence>
<dbReference type="InterPro" id="IPR023393">
    <property type="entry name" value="START-like_dom_sf"/>
</dbReference>
<dbReference type="SUPFAM" id="SSF55961">
    <property type="entry name" value="Bet v1-like"/>
    <property type="match status" value="1"/>
</dbReference>
<dbReference type="RefSeq" id="WP_087278364.1">
    <property type="nucleotide sequence ID" value="NZ_CP021455.1"/>
</dbReference>
<reference evidence="3 4" key="1">
    <citation type="submission" date="2017-05" db="EMBL/GenBank/DDBJ databases">
        <authorList>
            <person name="Song R."/>
            <person name="Chenine A.L."/>
            <person name="Ruprecht R.M."/>
        </authorList>
    </citation>
    <scope>NUCLEOTIDE SEQUENCE [LARGE SCALE GENOMIC DNA]</scope>
    <source>
        <strain evidence="3 4">DSM 26136</strain>
    </source>
</reference>